<comment type="similarity">
    <text evidence="2">Belongs to the amino acid-polyamine-organocation (APC) superfamily. Amino acid transporter (AAT) (TC 2.A.3.1) family.</text>
</comment>
<dbReference type="Pfam" id="PF00324">
    <property type="entry name" value="AA_permease"/>
    <property type="match status" value="1"/>
</dbReference>
<reference evidence="11 12" key="1">
    <citation type="submission" date="2024-09" db="EMBL/GenBank/DDBJ databases">
        <authorList>
            <person name="Sun Q."/>
            <person name="Mori K."/>
        </authorList>
    </citation>
    <scope>NUCLEOTIDE SEQUENCE [LARGE SCALE GENOMIC DNA]</scope>
    <source>
        <strain evidence="11 12">JCM 3331</strain>
    </source>
</reference>
<dbReference type="PANTHER" id="PTHR43495:SF4">
    <property type="entry name" value="AROMATIC AMINO ACID TRANSPORT PROTEIN AROP"/>
    <property type="match status" value="1"/>
</dbReference>
<name>A0ABV5R737_9ACTN</name>
<dbReference type="EMBL" id="JBHMCG010000062">
    <property type="protein sequence ID" value="MFB9573587.1"/>
    <property type="molecule type" value="Genomic_DNA"/>
</dbReference>
<evidence type="ECO:0000256" key="1">
    <source>
        <dbReference type="ARBA" id="ARBA00004651"/>
    </source>
</evidence>
<protein>
    <recommendedName>
        <fullName evidence="10">Amino acid permease/ SLC12A domain-containing protein</fullName>
    </recommendedName>
</protein>
<dbReference type="RefSeq" id="WP_345511136.1">
    <property type="nucleotide sequence ID" value="NZ_BAAAXD010000011.1"/>
</dbReference>
<keyword evidence="3" id="KW-0813">Transport</keyword>
<evidence type="ECO:0000256" key="6">
    <source>
        <dbReference type="ARBA" id="ARBA00022970"/>
    </source>
</evidence>
<keyword evidence="4" id="KW-1003">Cell membrane</keyword>
<evidence type="ECO:0000259" key="10">
    <source>
        <dbReference type="Pfam" id="PF00324"/>
    </source>
</evidence>
<sequence>MSKHVEMQSGLKNRHIRILSLGSAIGTGLFLVSGSTIQTAGPIVLLGHALAGVVITLAPMTRTPDFRSGAMALPLWLGALAAALDHATPHTAGKTR</sequence>
<evidence type="ECO:0000256" key="8">
    <source>
        <dbReference type="ARBA" id="ARBA00023136"/>
    </source>
</evidence>
<evidence type="ECO:0000256" key="5">
    <source>
        <dbReference type="ARBA" id="ARBA00022692"/>
    </source>
</evidence>
<dbReference type="InterPro" id="IPR004841">
    <property type="entry name" value="AA-permease/SLC12A_dom"/>
</dbReference>
<keyword evidence="12" id="KW-1185">Reference proteome</keyword>
<feature type="transmembrane region" description="Helical" evidence="9">
    <location>
        <begin position="16"/>
        <end position="37"/>
    </location>
</feature>
<evidence type="ECO:0000313" key="11">
    <source>
        <dbReference type="EMBL" id="MFB9573587.1"/>
    </source>
</evidence>
<comment type="subcellular location">
    <subcellularLocation>
        <location evidence="1">Cell membrane</location>
        <topology evidence="1">Multi-pass membrane protein</topology>
    </subcellularLocation>
</comment>
<accession>A0ABV5R737</accession>
<evidence type="ECO:0000313" key="12">
    <source>
        <dbReference type="Proteomes" id="UP001589710"/>
    </source>
</evidence>
<dbReference type="Proteomes" id="UP001589710">
    <property type="component" value="Unassembled WGS sequence"/>
</dbReference>
<keyword evidence="6" id="KW-0029">Amino-acid transport</keyword>
<feature type="transmembrane region" description="Helical" evidence="9">
    <location>
        <begin position="43"/>
        <end position="61"/>
    </location>
</feature>
<evidence type="ECO:0000256" key="2">
    <source>
        <dbReference type="ARBA" id="ARBA00008583"/>
    </source>
</evidence>
<organism evidence="11 12">
    <name type="scientific">Streptomyces yanii</name>
    <dbReference type="NCBI Taxonomy" id="78510"/>
    <lineage>
        <taxon>Bacteria</taxon>
        <taxon>Bacillati</taxon>
        <taxon>Actinomycetota</taxon>
        <taxon>Actinomycetes</taxon>
        <taxon>Kitasatosporales</taxon>
        <taxon>Streptomycetaceae</taxon>
        <taxon>Streptomyces</taxon>
    </lineage>
</organism>
<evidence type="ECO:0000256" key="3">
    <source>
        <dbReference type="ARBA" id="ARBA00022448"/>
    </source>
</evidence>
<dbReference type="PANTHER" id="PTHR43495">
    <property type="entry name" value="GABA PERMEASE"/>
    <property type="match status" value="1"/>
</dbReference>
<evidence type="ECO:0000256" key="9">
    <source>
        <dbReference type="SAM" id="Phobius"/>
    </source>
</evidence>
<proteinExistence type="inferred from homology"/>
<gene>
    <name evidence="11" type="ORF">ACFFTL_14975</name>
</gene>
<keyword evidence="8 9" id="KW-0472">Membrane</keyword>
<evidence type="ECO:0000256" key="4">
    <source>
        <dbReference type="ARBA" id="ARBA00022475"/>
    </source>
</evidence>
<comment type="caution">
    <text evidence="11">The sequence shown here is derived from an EMBL/GenBank/DDBJ whole genome shotgun (WGS) entry which is preliminary data.</text>
</comment>
<evidence type="ECO:0000256" key="7">
    <source>
        <dbReference type="ARBA" id="ARBA00022989"/>
    </source>
</evidence>
<keyword evidence="7 9" id="KW-1133">Transmembrane helix</keyword>
<dbReference type="Gene3D" id="1.20.1740.10">
    <property type="entry name" value="Amino acid/polyamine transporter I"/>
    <property type="match status" value="1"/>
</dbReference>
<keyword evidence="5 9" id="KW-0812">Transmembrane</keyword>
<feature type="domain" description="Amino acid permease/ SLC12A" evidence="10">
    <location>
        <begin position="15"/>
        <end position="58"/>
    </location>
</feature>